<comment type="caution">
    <text evidence="7">The sequence shown here is derived from an EMBL/GenBank/DDBJ whole genome shotgun (WGS) entry which is preliminary data.</text>
</comment>
<dbReference type="SUPFAM" id="SSF103473">
    <property type="entry name" value="MFS general substrate transporter"/>
    <property type="match status" value="1"/>
</dbReference>
<dbReference type="InterPro" id="IPR036259">
    <property type="entry name" value="MFS_trans_sf"/>
</dbReference>
<dbReference type="InterPro" id="IPR020846">
    <property type="entry name" value="MFS_dom"/>
</dbReference>
<feature type="transmembrane region" description="Helical" evidence="5">
    <location>
        <begin position="309"/>
        <end position="327"/>
    </location>
</feature>
<dbReference type="PANTHER" id="PTHR11662">
    <property type="entry name" value="SOLUTE CARRIER FAMILY 17"/>
    <property type="match status" value="1"/>
</dbReference>
<keyword evidence="4 5" id="KW-0472">Membrane</keyword>
<feature type="transmembrane region" description="Helical" evidence="5">
    <location>
        <begin position="80"/>
        <end position="99"/>
    </location>
</feature>
<dbReference type="GO" id="GO:0005886">
    <property type="term" value="C:plasma membrane"/>
    <property type="evidence" value="ECO:0007669"/>
    <property type="project" value="UniProtKB-SubCell"/>
</dbReference>
<protein>
    <submittedName>
        <fullName evidence="7">ACS family glucarate transporter-like MFS transporter</fullName>
    </submittedName>
</protein>
<comment type="subcellular location">
    <subcellularLocation>
        <location evidence="1">Cell membrane</location>
        <topology evidence="1">Multi-pass membrane protein</topology>
    </subcellularLocation>
</comment>
<evidence type="ECO:0000256" key="2">
    <source>
        <dbReference type="ARBA" id="ARBA00022692"/>
    </source>
</evidence>
<accession>A0A840J3F5</accession>
<name>A0A840J3F5_9PSEU</name>
<feature type="transmembrane region" description="Helical" evidence="5">
    <location>
        <begin position="268"/>
        <end position="288"/>
    </location>
</feature>
<dbReference type="InterPro" id="IPR050382">
    <property type="entry name" value="MFS_Na/Anion_cotransporter"/>
</dbReference>
<feature type="transmembrane region" description="Helical" evidence="5">
    <location>
        <begin position="167"/>
        <end position="187"/>
    </location>
</feature>
<dbReference type="Gene3D" id="1.20.1250.20">
    <property type="entry name" value="MFS general substrate transporter like domains"/>
    <property type="match status" value="2"/>
</dbReference>
<feature type="transmembrane region" description="Helical" evidence="5">
    <location>
        <begin position="53"/>
        <end position="73"/>
    </location>
</feature>
<evidence type="ECO:0000256" key="5">
    <source>
        <dbReference type="SAM" id="Phobius"/>
    </source>
</evidence>
<evidence type="ECO:0000313" key="7">
    <source>
        <dbReference type="EMBL" id="MBB4688145.1"/>
    </source>
</evidence>
<feature type="transmembrane region" description="Helical" evidence="5">
    <location>
        <begin position="399"/>
        <end position="419"/>
    </location>
</feature>
<dbReference type="CDD" id="cd17319">
    <property type="entry name" value="MFS_ExuT_GudP_like"/>
    <property type="match status" value="1"/>
</dbReference>
<proteinExistence type="predicted"/>
<reference evidence="7 8" key="1">
    <citation type="submission" date="2020-08" db="EMBL/GenBank/DDBJ databases">
        <title>Sequencing the genomes of 1000 actinobacteria strains.</title>
        <authorList>
            <person name="Klenk H.-P."/>
        </authorList>
    </citation>
    <scope>NUCLEOTIDE SEQUENCE [LARGE SCALE GENOMIC DNA]</scope>
    <source>
        <strain evidence="7 8">DSM 45859</strain>
    </source>
</reference>
<dbReference type="GO" id="GO:0022857">
    <property type="term" value="F:transmembrane transporter activity"/>
    <property type="evidence" value="ECO:0007669"/>
    <property type="project" value="InterPro"/>
</dbReference>
<keyword evidence="2 5" id="KW-0812">Transmembrane</keyword>
<keyword evidence="8" id="KW-1185">Reference proteome</keyword>
<dbReference type="PANTHER" id="PTHR11662:SF399">
    <property type="entry name" value="FI19708P1-RELATED"/>
    <property type="match status" value="1"/>
</dbReference>
<gene>
    <name evidence="7" type="ORF">BJY18_005630</name>
</gene>
<dbReference type="Proteomes" id="UP000581769">
    <property type="component" value="Unassembled WGS sequence"/>
</dbReference>
<dbReference type="PROSITE" id="PS50850">
    <property type="entry name" value="MFS"/>
    <property type="match status" value="1"/>
</dbReference>
<evidence type="ECO:0000256" key="4">
    <source>
        <dbReference type="ARBA" id="ARBA00023136"/>
    </source>
</evidence>
<feature type="transmembrane region" description="Helical" evidence="5">
    <location>
        <begin position="235"/>
        <end position="256"/>
    </location>
</feature>
<evidence type="ECO:0000256" key="3">
    <source>
        <dbReference type="ARBA" id="ARBA00022989"/>
    </source>
</evidence>
<feature type="transmembrane region" description="Helical" evidence="5">
    <location>
        <begin position="12"/>
        <end position="28"/>
    </location>
</feature>
<feature type="domain" description="Major facilitator superfamily (MFS) profile" evidence="6">
    <location>
        <begin position="15"/>
        <end position="424"/>
    </location>
</feature>
<dbReference type="RefSeq" id="WP_184782884.1">
    <property type="nucleotide sequence ID" value="NZ_JACHMG010000001.1"/>
</dbReference>
<sequence>MPTRSPWGHNLRWYMAGLCSLSFVVNYVDRTTLSVALPFMSEDLELTPGEQGFALSAFFITYALAQLPAGALIDKHGVRRVFGIGAFVWGAVTMSVGLIRNGTLLIGARLVLGLGESVGYPGCAKVVSNWFPRSERSFANSVWDNGSRIGAVLALPLVSALVAALSWRWAFAFTGALALLWVALWFTTYRDPDKHPKLTAEERAKLVEGGARFAEAEAGHGPKVRWRTLFRYRTVWAMMIGFFCLNYVLFFFITWFPSYLVSERGFDLLKLGIFGTIPGLVAIAGSALGGYSSDALLRRGWSLTRARKTCLVGGLLLSSVIGAAVLVDSAGVALALLSVSYASLAFAGASIASLPADVAPTPHQVSSLAGIQNFASNIAGVSGPLITGALVSLAGGSYVVPLLVSGGVAVVGALVYGFGLRKVEPLPVSHQARVVAA</sequence>
<evidence type="ECO:0000259" key="6">
    <source>
        <dbReference type="PROSITE" id="PS50850"/>
    </source>
</evidence>
<dbReference type="EMBL" id="JACHMG010000001">
    <property type="protein sequence ID" value="MBB4688145.1"/>
    <property type="molecule type" value="Genomic_DNA"/>
</dbReference>
<dbReference type="InterPro" id="IPR011701">
    <property type="entry name" value="MFS"/>
</dbReference>
<dbReference type="Pfam" id="PF07690">
    <property type="entry name" value="MFS_1"/>
    <property type="match status" value="1"/>
</dbReference>
<keyword evidence="3 5" id="KW-1133">Transmembrane helix</keyword>
<evidence type="ECO:0000256" key="1">
    <source>
        <dbReference type="ARBA" id="ARBA00004651"/>
    </source>
</evidence>
<dbReference type="AlphaFoldDB" id="A0A840J3F5"/>
<evidence type="ECO:0000313" key="8">
    <source>
        <dbReference type="Proteomes" id="UP000581769"/>
    </source>
</evidence>
<organism evidence="7 8">
    <name type="scientific">Amycolatopsis jiangsuensis</name>
    <dbReference type="NCBI Taxonomy" id="1181879"/>
    <lineage>
        <taxon>Bacteria</taxon>
        <taxon>Bacillati</taxon>
        <taxon>Actinomycetota</taxon>
        <taxon>Actinomycetes</taxon>
        <taxon>Pseudonocardiales</taxon>
        <taxon>Pseudonocardiaceae</taxon>
        <taxon>Amycolatopsis</taxon>
    </lineage>
</organism>